<accession>X0UYN4</accession>
<gene>
    <name evidence="1" type="ORF">S01H1_21270</name>
</gene>
<dbReference type="EMBL" id="BARS01011766">
    <property type="protein sequence ID" value="GAF93510.1"/>
    <property type="molecule type" value="Genomic_DNA"/>
</dbReference>
<dbReference type="AlphaFoldDB" id="X0UYN4"/>
<sequence length="90" mass="10558">MRTTEKYKTLLEFVDEDLPLSSEDAATYVQDFEPDCEKNLDLGLQEKCLIDLFLTLRVTGASMKTFDQMIKWYNKWTSESNKLTLSHHTF</sequence>
<name>X0UYN4_9ZZZZ</name>
<reference evidence="1" key="1">
    <citation type="journal article" date="2014" name="Front. Microbiol.">
        <title>High frequency of phylogenetically diverse reductive dehalogenase-homologous genes in deep subseafloor sedimentary metagenomes.</title>
        <authorList>
            <person name="Kawai M."/>
            <person name="Futagami T."/>
            <person name="Toyoda A."/>
            <person name="Takaki Y."/>
            <person name="Nishi S."/>
            <person name="Hori S."/>
            <person name="Arai W."/>
            <person name="Tsubouchi T."/>
            <person name="Morono Y."/>
            <person name="Uchiyama I."/>
            <person name="Ito T."/>
            <person name="Fujiyama A."/>
            <person name="Inagaki F."/>
            <person name="Takami H."/>
        </authorList>
    </citation>
    <scope>NUCLEOTIDE SEQUENCE</scope>
    <source>
        <strain evidence="1">Expedition CK06-06</strain>
    </source>
</reference>
<organism evidence="1">
    <name type="scientific">marine sediment metagenome</name>
    <dbReference type="NCBI Taxonomy" id="412755"/>
    <lineage>
        <taxon>unclassified sequences</taxon>
        <taxon>metagenomes</taxon>
        <taxon>ecological metagenomes</taxon>
    </lineage>
</organism>
<protein>
    <submittedName>
        <fullName evidence="1">Uncharacterized protein</fullName>
    </submittedName>
</protein>
<proteinExistence type="predicted"/>
<comment type="caution">
    <text evidence="1">The sequence shown here is derived from an EMBL/GenBank/DDBJ whole genome shotgun (WGS) entry which is preliminary data.</text>
</comment>
<evidence type="ECO:0000313" key="1">
    <source>
        <dbReference type="EMBL" id="GAF93510.1"/>
    </source>
</evidence>